<feature type="compositionally biased region" description="Basic residues" evidence="1">
    <location>
        <begin position="15"/>
        <end position="38"/>
    </location>
</feature>
<comment type="caution">
    <text evidence="2">The sequence shown here is derived from an EMBL/GenBank/DDBJ whole genome shotgun (WGS) entry which is preliminary data.</text>
</comment>
<feature type="region of interest" description="Disordered" evidence="1">
    <location>
        <begin position="13"/>
        <end position="52"/>
    </location>
</feature>
<dbReference type="Proteomes" id="UP000327468">
    <property type="component" value="Chromosome 1"/>
</dbReference>
<sequence length="86" mass="9748">MLVLVLRAREGGTRAQRKKARSFHRTCTHTHTHTHASARARTQRETKGPINTSTDTHALQLFFVIHPADATERRELLHSVQICGIL</sequence>
<reference evidence="2 3" key="1">
    <citation type="submission" date="2019-06" db="EMBL/GenBank/DDBJ databases">
        <title>A chromosome-scale genome assembly of the striped catfish, Pangasianodon hypophthalmus.</title>
        <authorList>
            <person name="Wen M."/>
            <person name="Zahm M."/>
            <person name="Roques C."/>
            <person name="Cabau C."/>
            <person name="Klopp C."/>
            <person name="Donnadieu C."/>
            <person name="Jouanno E."/>
            <person name="Avarre J.-C."/>
            <person name="Campet M."/>
            <person name="Ha T.T.T."/>
            <person name="Dugue R."/>
            <person name="Lampietro C."/>
            <person name="Louis A."/>
            <person name="Herpin A."/>
            <person name="Echchiki A."/>
            <person name="Berthelot C."/>
            <person name="Parey E."/>
            <person name="Roest-Crollius H."/>
            <person name="Braasch I."/>
            <person name="Postlethwait J."/>
            <person name="Bobe J."/>
            <person name="Montfort J."/>
            <person name="Bouchez O."/>
            <person name="Begum T."/>
            <person name="Schartl M."/>
            <person name="Guiguen Y."/>
        </authorList>
    </citation>
    <scope>NUCLEOTIDE SEQUENCE [LARGE SCALE GENOMIC DNA]</scope>
    <source>
        <strain evidence="2 3">Indonesia</strain>
        <tissue evidence="2">Blood</tissue>
    </source>
</reference>
<gene>
    <name evidence="2" type="ORF">PHYPO_G00004780</name>
</gene>
<keyword evidence="3" id="KW-1185">Reference proteome</keyword>
<evidence type="ECO:0000256" key="1">
    <source>
        <dbReference type="SAM" id="MobiDB-lite"/>
    </source>
</evidence>
<name>A0A5N5Q656_PANHP</name>
<accession>A0A5N5Q656</accession>
<protein>
    <submittedName>
        <fullName evidence="2">Uncharacterized protein</fullName>
    </submittedName>
</protein>
<evidence type="ECO:0000313" key="3">
    <source>
        <dbReference type="Proteomes" id="UP000327468"/>
    </source>
</evidence>
<dbReference type="AlphaFoldDB" id="A0A5N5Q656"/>
<proteinExistence type="predicted"/>
<organism evidence="2 3">
    <name type="scientific">Pangasianodon hypophthalmus</name>
    <name type="common">Striped catfish</name>
    <name type="synonym">Helicophagus hypophthalmus</name>
    <dbReference type="NCBI Taxonomy" id="310915"/>
    <lineage>
        <taxon>Eukaryota</taxon>
        <taxon>Metazoa</taxon>
        <taxon>Chordata</taxon>
        <taxon>Craniata</taxon>
        <taxon>Vertebrata</taxon>
        <taxon>Euteleostomi</taxon>
        <taxon>Actinopterygii</taxon>
        <taxon>Neopterygii</taxon>
        <taxon>Teleostei</taxon>
        <taxon>Ostariophysi</taxon>
        <taxon>Siluriformes</taxon>
        <taxon>Pangasiidae</taxon>
        <taxon>Pangasianodon</taxon>
    </lineage>
</organism>
<dbReference type="EMBL" id="VFJC01000002">
    <property type="protein sequence ID" value="KAB5586716.1"/>
    <property type="molecule type" value="Genomic_DNA"/>
</dbReference>
<evidence type="ECO:0000313" key="2">
    <source>
        <dbReference type="EMBL" id="KAB5586716.1"/>
    </source>
</evidence>